<keyword evidence="1" id="KW-1133">Transmembrane helix</keyword>
<organism evidence="2 3">
    <name type="scientific">Caerostris darwini</name>
    <dbReference type="NCBI Taxonomy" id="1538125"/>
    <lineage>
        <taxon>Eukaryota</taxon>
        <taxon>Metazoa</taxon>
        <taxon>Ecdysozoa</taxon>
        <taxon>Arthropoda</taxon>
        <taxon>Chelicerata</taxon>
        <taxon>Arachnida</taxon>
        <taxon>Araneae</taxon>
        <taxon>Araneomorphae</taxon>
        <taxon>Entelegynae</taxon>
        <taxon>Araneoidea</taxon>
        <taxon>Araneidae</taxon>
        <taxon>Caerostris</taxon>
    </lineage>
</organism>
<dbReference type="Proteomes" id="UP001054837">
    <property type="component" value="Unassembled WGS sequence"/>
</dbReference>
<proteinExistence type="predicted"/>
<evidence type="ECO:0000313" key="3">
    <source>
        <dbReference type="Proteomes" id="UP001054837"/>
    </source>
</evidence>
<feature type="transmembrane region" description="Helical" evidence="1">
    <location>
        <begin position="331"/>
        <end position="352"/>
    </location>
</feature>
<feature type="transmembrane region" description="Helical" evidence="1">
    <location>
        <begin position="25"/>
        <end position="47"/>
    </location>
</feature>
<feature type="transmembrane region" description="Helical" evidence="1">
    <location>
        <begin position="53"/>
        <end position="69"/>
    </location>
</feature>
<feature type="transmembrane region" description="Helical" evidence="1">
    <location>
        <begin position="157"/>
        <end position="182"/>
    </location>
</feature>
<feature type="transmembrane region" description="Helical" evidence="1">
    <location>
        <begin position="255"/>
        <end position="274"/>
    </location>
</feature>
<reference evidence="2 3" key="1">
    <citation type="submission" date="2021-06" db="EMBL/GenBank/DDBJ databases">
        <title>Caerostris darwini draft genome.</title>
        <authorList>
            <person name="Kono N."/>
            <person name="Arakawa K."/>
        </authorList>
    </citation>
    <scope>NUCLEOTIDE SEQUENCE [LARGE SCALE GENOMIC DNA]</scope>
</reference>
<keyword evidence="1" id="KW-0812">Transmembrane</keyword>
<feature type="transmembrane region" description="Helical" evidence="1">
    <location>
        <begin position="102"/>
        <end position="123"/>
    </location>
</feature>
<keyword evidence="1" id="KW-0472">Membrane</keyword>
<keyword evidence="3" id="KW-1185">Reference proteome</keyword>
<evidence type="ECO:0000313" key="2">
    <source>
        <dbReference type="EMBL" id="GIY07662.1"/>
    </source>
</evidence>
<dbReference type="AlphaFoldDB" id="A0AAV4QHE4"/>
<accession>A0AAV4QHE4</accession>
<name>A0AAV4QHE4_9ARAC</name>
<gene>
    <name evidence="2" type="primary">AVEN_142535_1</name>
    <name evidence="2" type="ORF">CDAR_216691</name>
</gene>
<protein>
    <recommendedName>
        <fullName evidence="4">Odorant receptor</fullName>
    </recommendedName>
</protein>
<comment type="caution">
    <text evidence="2">The sequence shown here is derived from an EMBL/GenBank/DDBJ whole genome shotgun (WGS) entry which is preliminary data.</text>
</comment>
<evidence type="ECO:0000256" key="1">
    <source>
        <dbReference type="SAM" id="Phobius"/>
    </source>
</evidence>
<dbReference type="EMBL" id="BPLQ01004377">
    <property type="protein sequence ID" value="GIY07662.1"/>
    <property type="molecule type" value="Genomic_DNA"/>
</dbReference>
<feature type="transmembrane region" description="Helical" evidence="1">
    <location>
        <begin position="222"/>
        <end position="243"/>
    </location>
</feature>
<sequence>METLPCPDFLSRSNFFKVMWNFPKVLVPSFLCFNMVIQILWMCFISMGQDEWSALMILCLQLWIYISVFQSRTKIRLLTEDLYRISNKLHAYTLQKKKMMKIYIWIYGLFAISGTAFMEVTIFRSGMLNYTIYMMRQSEIIPAHLKEIYADILKVNYALPILLANGFFTILPGYYCFVCCCMKQFFLRFEMKSKILIAHHDYQRILEIYKKMNETMIMMDNLLSLPILVSVINILSTLFWYGYTFVFVPYDNNMVGIFISTGFVQYFVLLMMILPPAAAANQAAATAREIVLSLPGWFPKRYSIIKLLVCRRFQPKTALTLGKMYRIDKSMLISAVATLISYGIVVGTLGSVQSSDDEN</sequence>
<evidence type="ECO:0008006" key="4">
    <source>
        <dbReference type="Google" id="ProtNLM"/>
    </source>
</evidence>